<gene>
    <name evidence="2" type="ORF">ACFSKW_06280</name>
</gene>
<keyword evidence="1" id="KW-0472">Membrane</keyword>
<sequence>MVETALRRLGMVCAAVIAAAYLAYVLAVPLGLVPEGDRLGVPEIILALALLAGVWLSASSYSITDLSVGSGGVSARLARAEARQSALESEVEALRVALTGVVTKYEWDHLSKLAGQEPAWVRFRQDRKLQLELERLDAMGFIEPTDLRGLNAIPQDHAGRDEEFDLRRYVTITGEGREYLALRRRLHGGG</sequence>
<organism evidence="2 3">
    <name type="scientific">Nonomuraea mangrovi</name>
    <dbReference type="NCBI Taxonomy" id="2316207"/>
    <lineage>
        <taxon>Bacteria</taxon>
        <taxon>Bacillati</taxon>
        <taxon>Actinomycetota</taxon>
        <taxon>Actinomycetes</taxon>
        <taxon>Streptosporangiales</taxon>
        <taxon>Streptosporangiaceae</taxon>
        <taxon>Nonomuraea</taxon>
    </lineage>
</organism>
<accession>A0ABW4SND8</accession>
<reference evidence="3" key="1">
    <citation type="journal article" date="2019" name="Int. J. Syst. Evol. Microbiol.">
        <title>The Global Catalogue of Microorganisms (GCM) 10K type strain sequencing project: providing services to taxonomists for standard genome sequencing and annotation.</title>
        <authorList>
            <consortium name="The Broad Institute Genomics Platform"/>
            <consortium name="The Broad Institute Genome Sequencing Center for Infectious Disease"/>
            <person name="Wu L."/>
            <person name="Ma J."/>
        </authorList>
    </citation>
    <scope>NUCLEOTIDE SEQUENCE [LARGE SCALE GENOMIC DNA]</scope>
    <source>
        <strain evidence="3">ICMP 6774ER</strain>
    </source>
</reference>
<evidence type="ECO:0000313" key="2">
    <source>
        <dbReference type="EMBL" id="MFD1931083.1"/>
    </source>
</evidence>
<dbReference type="RefSeq" id="WP_379570102.1">
    <property type="nucleotide sequence ID" value="NZ_JBHUFV010000007.1"/>
</dbReference>
<name>A0ABW4SND8_9ACTN</name>
<evidence type="ECO:0000313" key="3">
    <source>
        <dbReference type="Proteomes" id="UP001597368"/>
    </source>
</evidence>
<evidence type="ECO:0000256" key="1">
    <source>
        <dbReference type="SAM" id="Phobius"/>
    </source>
</evidence>
<keyword evidence="3" id="KW-1185">Reference proteome</keyword>
<comment type="caution">
    <text evidence="2">The sequence shown here is derived from an EMBL/GenBank/DDBJ whole genome shotgun (WGS) entry which is preliminary data.</text>
</comment>
<feature type="transmembrane region" description="Helical" evidence="1">
    <location>
        <begin position="39"/>
        <end position="58"/>
    </location>
</feature>
<keyword evidence="1" id="KW-0812">Transmembrane</keyword>
<dbReference type="EMBL" id="JBHUFV010000007">
    <property type="protein sequence ID" value="MFD1931083.1"/>
    <property type="molecule type" value="Genomic_DNA"/>
</dbReference>
<feature type="transmembrane region" description="Helical" evidence="1">
    <location>
        <begin position="12"/>
        <end position="33"/>
    </location>
</feature>
<dbReference type="Proteomes" id="UP001597368">
    <property type="component" value="Unassembled WGS sequence"/>
</dbReference>
<keyword evidence="1" id="KW-1133">Transmembrane helix</keyword>
<protein>
    <submittedName>
        <fullName evidence="2">Uncharacterized protein</fullName>
    </submittedName>
</protein>
<proteinExistence type="predicted"/>